<evidence type="ECO:0000256" key="6">
    <source>
        <dbReference type="ARBA" id="ARBA00022815"/>
    </source>
</evidence>
<dbReference type="Proteomes" id="UP001652627">
    <property type="component" value="Chromosome 33"/>
</dbReference>
<proteinExistence type="inferred from homology"/>
<keyword evidence="11" id="KW-1185">Reference proteome</keyword>
<dbReference type="InterPro" id="IPR013055">
    <property type="entry name" value="Tachy_Neuro_lke_CS"/>
</dbReference>
<accession>A0ABM4FYN6</accession>
<evidence type="ECO:0000256" key="1">
    <source>
        <dbReference type="ARBA" id="ARBA00004613"/>
    </source>
</evidence>
<comment type="subcellular location">
    <subcellularLocation>
        <location evidence="1">Secreted</location>
    </subcellularLocation>
</comment>
<feature type="chain" id="PRO_5046332522" evidence="10">
    <location>
        <begin position="21"/>
        <end position="125"/>
    </location>
</feature>
<name>A0ABM4FYN6_9AVES</name>
<evidence type="ECO:0000256" key="10">
    <source>
        <dbReference type="SAM" id="SignalP"/>
    </source>
</evidence>
<evidence type="ECO:0000313" key="11">
    <source>
        <dbReference type="Proteomes" id="UP001652627"/>
    </source>
</evidence>
<keyword evidence="3" id="KW-0964">Secreted</keyword>
<keyword evidence="4" id="KW-0165">Cleavage on pair of basic residues</keyword>
<dbReference type="GeneID" id="136994810"/>
<feature type="signal peptide" evidence="10">
    <location>
        <begin position="1"/>
        <end position="20"/>
    </location>
</feature>
<evidence type="ECO:0000256" key="9">
    <source>
        <dbReference type="SAM" id="MobiDB-lite"/>
    </source>
</evidence>
<sequence length="125" mass="13154">MRSCLVLAVLLSLALRLAHGPGAAAAPRPGHGLPTKRGSGPDPPAAALPRGAPGAAYAALLQRLRAEEPAPGALGPPQKRDMHDFFVGLMGRRTAEPVALHHKEKKIYQPGKLKLMLAAPLKEQQ</sequence>
<feature type="region of interest" description="Disordered" evidence="9">
    <location>
        <begin position="21"/>
        <end position="51"/>
    </location>
</feature>
<evidence type="ECO:0000256" key="2">
    <source>
        <dbReference type="ARBA" id="ARBA00007518"/>
    </source>
</evidence>
<comment type="function">
    <text evidence="8">Tachykinins are active peptides which excite neurons, evoke behavioral responses, are potent vasodilators and secretagogues, and contract (directly or indirectly) many smooth muscles. Is a critical central regulator of gonadal function.</text>
</comment>
<dbReference type="PANTHER" id="PTHR15536:SF1">
    <property type="entry name" value="TACHYKININ-3"/>
    <property type="match status" value="1"/>
</dbReference>
<comment type="similarity">
    <text evidence="2">Belongs to the tachykinin family.</text>
</comment>
<keyword evidence="7" id="KW-0527">Neuropeptide</keyword>
<evidence type="ECO:0000313" key="12">
    <source>
        <dbReference type="RefSeq" id="XP_067170046.1"/>
    </source>
</evidence>
<evidence type="ECO:0000256" key="4">
    <source>
        <dbReference type="ARBA" id="ARBA00022685"/>
    </source>
</evidence>
<gene>
    <name evidence="12" type="primary">TAC3</name>
</gene>
<dbReference type="PANTHER" id="PTHR15536">
    <property type="entry name" value="TACHYKININ-3"/>
    <property type="match status" value="1"/>
</dbReference>
<evidence type="ECO:0000256" key="3">
    <source>
        <dbReference type="ARBA" id="ARBA00022525"/>
    </source>
</evidence>
<keyword evidence="6" id="KW-0027">Amidation</keyword>
<evidence type="ECO:0000256" key="5">
    <source>
        <dbReference type="ARBA" id="ARBA00022729"/>
    </source>
</evidence>
<feature type="compositionally biased region" description="Low complexity" evidence="9">
    <location>
        <begin position="21"/>
        <end position="33"/>
    </location>
</feature>
<dbReference type="InterPro" id="IPR003635">
    <property type="entry name" value="Neurokinin-B/TAC3"/>
</dbReference>
<keyword evidence="5 10" id="KW-0732">Signal</keyword>
<dbReference type="RefSeq" id="XP_067170046.1">
    <property type="nucleotide sequence ID" value="XM_067313945.1"/>
</dbReference>
<evidence type="ECO:0000256" key="7">
    <source>
        <dbReference type="ARBA" id="ARBA00023320"/>
    </source>
</evidence>
<organism evidence="11 12">
    <name type="scientific">Apteryx mantelli</name>
    <name type="common">North Island brown kiwi</name>
    <dbReference type="NCBI Taxonomy" id="2696672"/>
    <lineage>
        <taxon>Eukaryota</taxon>
        <taxon>Metazoa</taxon>
        <taxon>Chordata</taxon>
        <taxon>Craniata</taxon>
        <taxon>Vertebrata</taxon>
        <taxon>Euteleostomi</taxon>
        <taxon>Archelosauria</taxon>
        <taxon>Archosauria</taxon>
        <taxon>Dinosauria</taxon>
        <taxon>Saurischia</taxon>
        <taxon>Theropoda</taxon>
        <taxon>Coelurosauria</taxon>
        <taxon>Aves</taxon>
        <taxon>Palaeognathae</taxon>
        <taxon>Apterygiformes</taxon>
        <taxon>Apterygidae</taxon>
        <taxon>Apteryx</taxon>
    </lineage>
</organism>
<protein>
    <submittedName>
        <fullName evidence="12">Tachykinin-3</fullName>
    </submittedName>
</protein>
<reference evidence="12" key="1">
    <citation type="submission" date="2025-08" db="UniProtKB">
        <authorList>
            <consortium name="RefSeq"/>
        </authorList>
    </citation>
    <scope>IDENTIFICATION</scope>
    <source>
        <tissue evidence="12">Blood</tissue>
    </source>
</reference>
<dbReference type="PROSITE" id="PS00267">
    <property type="entry name" value="TACHYKININ"/>
    <property type="match status" value="1"/>
</dbReference>
<evidence type="ECO:0000256" key="8">
    <source>
        <dbReference type="ARBA" id="ARBA00045164"/>
    </source>
</evidence>